<feature type="region of interest" description="Disordered" evidence="1">
    <location>
        <begin position="1"/>
        <end position="36"/>
    </location>
</feature>
<name>A0A8K1GGQ0_9PASS</name>
<dbReference type="AlphaFoldDB" id="A0A8K1GGQ0"/>
<feature type="compositionally biased region" description="Polar residues" evidence="1">
    <location>
        <begin position="19"/>
        <end position="30"/>
    </location>
</feature>
<evidence type="ECO:0000256" key="1">
    <source>
        <dbReference type="SAM" id="MobiDB-lite"/>
    </source>
</evidence>
<accession>A0A8K1GGQ0</accession>
<organism evidence="2 3">
    <name type="scientific">Zosterops borbonicus</name>
    <dbReference type="NCBI Taxonomy" id="364589"/>
    <lineage>
        <taxon>Eukaryota</taxon>
        <taxon>Metazoa</taxon>
        <taxon>Chordata</taxon>
        <taxon>Craniata</taxon>
        <taxon>Vertebrata</taxon>
        <taxon>Euteleostomi</taxon>
        <taxon>Archelosauria</taxon>
        <taxon>Archosauria</taxon>
        <taxon>Dinosauria</taxon>
        <taxon>Saurischia</taxon>
        <taxon>Theropoda</taxon>
        <taxon>Coelurosauria</taxon>
        <taxon>Aves</taxon>
        <taxon>Neognathae</taxon>
        <taxon>Neoaves</taxon>
        <taxon>Telluraves</taxon>
        <taxon>Australaves</taxon>
        <taxon>Passeriformes</taxon>
        <taxon>Sylvioidea</taxon>
        <taxon>Zosteropidae</taxon>
        <taxon>Zosterops</taxon>
    </lineage>
</organism>
<gene>
    <name evidence="2" type="ORF">HGM15179_009693</name>
</gene>
<evidence type="ECO:0000313" key="2">
    <source>
        <dbReference type="EMBL" id="TRZ17439.1"/>
    </source>
</evidence>
<comment type="caution">
    <text evidence="2">The sequence shown here is derived from an EMBL/GenBank/DDBJ whole genome shotgun (WGS) entry which is preliminary data.</text>
</comment>
<sequence>MLSRKTKQASQLYKHLTGRQLQSHSSTGSTAKPEFSYKPDDTLGKIYSRACYPSPAPAKFAHMGPQVLAQPKKEMDGKRQQDEEYQYLKDPPVSIAFPNFANHTQVSEELQTMSVLPRAISSGL</sequence>
<protein>
    <submittedName>
        <fullName evidence="2">Uncharacterized protein</fullName>
    </submittedName>
</protein>
<keyword evidence="3" id="KW-1185">Reference proteome</keyword>
<reference evidence="2" key="1">
    <citation type="submission" date="2019-04" db="EMBL/GenBank/DDBJ databases">
        <title>Genome assembly of Zosterops borbonicus 15179.</title>
        <authorList>
            <person name="Leroy T."/>
            <person name="Anselmetti Y."/>
            <person name="Tilak M.-K."/>
            <person name="Nabholz B."/>
        </authorList>
    </citation>
    <scope>NUCLEOTIDE SEQUENCE</scope>
    <source>
        <strain evidence="2">HGM_15179</strain>
        <tissue evidence="2">Muscle</tissue>
    </source>
</reference>
<proteinExistence type="predicted"/>
<dbReference type="EMBL" id="SWJQ01000268">
    <property type="protein sequence ID" value="TRZ17439.1"/>
    <property type="molecule type" value="Genomic_DNA"/>
</dbReference>
<evidence type="ECO:0000313" key="3">
    <source>
        <dbReference type="Proteomes" id="UP000796761"/>
    </source>
</evidence>
<dbReference type="Proteomes" id="UP000796761">
    <property type="component" value="Unassembled WGS sequence"/>
</dbReference>